<dbReference type="PANTHER" id="PTHR11063:SF8">
    <property type="entry name" value="DELTA-1-PYRROLINE-5-CARBOXYLATE SYNTHASE"/>
    <property type="match status" value="1"/>
</dbReference>
<dbReference type="GO" id="GO:0050661">
    <property type="term" value="F:NADP binding"/>
    <property type="evidence" value="ECO:0007669"/>
    <property type="project" value="InterPro"/>
</dbReference>
<evidence type="ECO:0000256" key="6">
    <source>
        <dbReference type="ARBA" id="ARBA00049024"/>
    </source>
</evidence>
<feature type="domain" description="Aldehyde dehydrogenase" evidence="8">
    <location>
        <begin position="318"/>
        <end position="378"/>
    </location>
</feature>
<dbReference type="Gene3D" id="3.40.605.10">
    <property type="entry name" value="Aldehyde Dehydrogenase, Chain A, domain 1"/>
    <property type="match status" value="1"/>
</dbReference>
<dbReference type="NCBIfam" id="NF001221">
    <property type="entry name" value="PRK00197.1"/>
    <property type="match status" value="1"/>
</dbReference>
<dbReference type="EMBL" id="DXIE01000006">
    <property type="protein sequence ID" value="HIV61365.1"/>
    <property type="molecule type" value="Genomic_DNA"/>
</dbReference>
<comment type="function">
    <text evidence="7">Catalyzes the NADPH-dependent reduction of L-glutamate 5-phosphate into L-glutamate 5-semialdehyde and phosphate. The product spontaneously undergoes cyclization to form 1-pyrroline-5-carboxylate.</text>
</comment>
<reference evidence="9" key="1">
    <citation type="journal article" date="2021" name="PeerJ">
        <title>Extensive microbial diversity within the chicken gut microbiome revealed by metagenomics and culture.</title>
        <authorList>
            <person name="Gilroy R."/>
            <person name="Ravi A."/>
            <person name="Getino M."/>
            <person name="Pursley I."/>
            <person name="Horton D.L."/>
            <person name="Alikhan N.F."/>
            <person name="Baker D."/>
            <person name="Gharbi K."/>
            <person name="Hall N."/>
            <person name="Watson M."/>
            <person name="Adriaenssens E.M."/>
            <person name="Foster-Nyarko E."/>
            <person name="Jarju S."/>
            <person name="Secka A."/>
            <person name="Antonio M."/>
            <person name="Oren A."/>
            <person name="Chaudhuri R.R."/>
            <person name="La Ragione R."/>
            <person name="Hildebrand F."/>
            <person name="Pallen M.J."/>
        </authorList>
    </citation>
    <scope>NUCLEOTIDE SEQUENCE</scope>
    <source>
        <strain evidence="9">CHK193-4272</strain>
    </source>
</reference>
<dbReference type="CDD" id="cd07079">
    <property type="entry name" value="ALDH_F18-19_ProA-GPR"/>
    <property type="match status" value="1"/>
</dbReference>
<proteinExistence type="inferred from homology"/>
<comment type="caution">
    <text evidence="9">The sequence shown here is derived from an EMBL/GenBank/DDBJ whole genome shotgun (WGS) entry which is preliminary data.</text>
</comment>
<dbReference type="InterPro" id="IPR016163">
    <property type="entry name" value="Ald_DH_C"/>
</dbReference>
<keyword evidence="3 7" id="KW-0641">Proline biosynthesis</keyword>
<dbReference type="Gene3D" id="3.40.309.10">
    <property type="entry name" value="Aldehyde Dehydrogenase, Chain A, domain 2"/>
    <property type="match status" value="1"/>
</dbReference>
<dbReference type="InterPro" id="IPR016162">
    <property type="entry name" value="Ald_DH_N"/>
</dbReference>
<dbReference type="HAMAP" id="MF_00412">
    <property type="entry name" value="ProA"/>
    <property type="match status" value="1"/>
</dbReference>
<evidence type="ECO:0000313" key="10">
    <source>
        <dbReference type="Proteomes" id="UP000886808"/>
    </source>
</evidence>
<dbReference type="PANTHER" id="PTHR11063">
    <property type="entry name" value="GLUTAMATE SEMIALDEHYDE DEHYDROGENASE"/>
    <property type="match status" value="1"/>
</dbReference>
<accession>A0A9D1THX6</accession>
<dbReference type="FunFam" id="3.40.309.10:FF:000006">
    <property type="entry name" value="Gamma-glutamyl phosphate reductase"/>
    <property type="match status" value="1"/>
</dbReference>
<dbReference type="AlphaFoldDB" id="A0A9D1THX6"/>
<dbReference type="PIRSF" id="PIRSF000151">
    <property type="entry name" value="GPR"/>
    <property type="match status" value="1"/>
</dbReference>
<evidence type="ECO:0000256" key="7">
    <source>
        <dbReference type="HAMAP-Rule" id="MF_00412"/>
    </source>
</evidence>
<evidence type="ECO:0000313" key="9">
    <source>
        <dbReference type="EMBL" id="HIV61365.1"/>
    </source>
</evidence>
<comment type="similarity">
    <text evidence="7">Belongs to the gamma-glutamyl phosphate reductase family.</text>
</comment>
<gene>
    <name evidence="7" type="primary">proA</name>
    <name evidence="9" type="ORF">H9746_00710</name>
</gene>
<dbReference type="GO" id="GO:0004350">
    <property type="term" value="F:glutamate-5-semialdehyde dehydrogenase activity"/>
    <property type="evidence" value="ECO:0007669"/>
    <property type="project" value="UniProtKB-UniRule"/>
</dbReference>
<dbReference type="GO" id="GO:0005737">
    <property type="term" value="C:cytoplasm"/>
    <property type="evidence" value="ECO:0007669"/>
    <property type="project" value="UniProtKB-SubCell"/>
</dbReference>
<evidence type="ECO:0000256" key="2">
    <source>
        <dbReference type="ARBA" id="ARBA00022605"/>
    </source>
</evidence>
<keyword evidence="5 7" id="KW-0560">Oxidoreductase</keyword>
<evidence type="ECO:0000259" key="8">
    <source>
        <dbReference type="Pfam" id="PF00171"/>
    </source>
</evidence>
<keyword evidence="2 7" id="KW-0028">Amino-acid biosynthesis</keyword>
<evidence type="ECO:0000256" key="5">
    <source>
        <dbReference type="ARBA" id="ARBA00023002"/>
    </source>
</evidence>
<comment type="subcellular location">
    <subcellularLocation>
        <location evidence="7">Cytoplasm</location>
    </subcellularLocation>
</comment>
<dbReference type="InterPro" id="IPR016161">
    <property type="entry name" value="Ald_DH/histidinol_DH"/>
</dbReference>
<dbReference type="InterPro" id="IPR012134">
    <property type="entry name" value="Glu-5-SA_DH"/>
</dbReference>
<keyword evidence="4 7" id="KW-0521">NADP</keyword>
<dbReference type="NCBIfam" id="TIGR00407">
    <property type="entry name" value="proA"/>
    <property type="match status" value="1"/>
</dbReference>
<dbReference type="GO" id="GO:0055129">
    <property type="term" value="P:L-proline biosynthetic process"/>
    <property type="evidence" value="ECO:0007669"/>
    <property type="project" value="UniProtKB-UniRule"/>
</dbReference>
<evidence type="ECO:0000256" key="3">
    <source>
        <dbReference type="ARBA" id="ARBA00022650"/>
    </source>
</evidence>
<feature type="domain" description="Aldehyde dehydrogenase" evidence="8">
    <location>
        <begin position="5"/>
        <end position="283"/>
    </location>
</feature>
<dbReference type="EC" id="1.2.1.41" evidence="7"/>
<sequence>MRDLIQIAEDAKNAKREVAKLDTSMKNNAINKIADALLAKTDEILAANQKDLDLAIENGMNEGLIDRLTLTAKRIEGIAEGCRQVAALADPVGELLWQKIRPNGLKIGLKRVAMGVIGMIYEARPNVTVDAAVLCFKAGSACILRSGKEAFHSSMCLTNVMREALKECNITPNAINILEDTSRQTATEMMRLNGYIDVLIPRGGAGLIKSVVQNATVPVIETGTGNCHVYIDSHADMNMAVNILVNSKCQRISVCNAAESLLVHEAVAKEFLPLAAKELAKSNVIIHGCSKTKEILGDSIIPATEDDYATEYLNYEISVKIVSSLDEAIDHINKYNTGHSECIVTDSYAASQRFLDEVDAAAVYVNASTRFTDGFEFGFGAEIGISTQKLHARGPMGLEALTSQKYVILGNGQVRI</sequence>
<comment type="catalytic activity">
    <reaction evidence="6 7">
        <text>L-glutamate 5-semialdehyde + phosphate + NADP(+) = L-glutamyl 5-phosphate + NADPH + H(+)</text>
        <dbReference type="Rhea" id="RHEA:19541"/>
        <dbReference type="ChEBI" id="CHEBI:15378"/>
        <dbReference type="ChEBI" id="CHEBI:43474"/>
        <dbReference type="ChEBI" id="CHEBI:57783"/>
        <dbReference type="ChEBI" id="CHEBI:58066"/>
        <dbReference type="ChEBI" id="CHEBI:58274"/>
        <dbReference type="ChEBI" id="CHEBI:58349"/>
        <dbReference type="EC" id="1.2.1.41"/>
    </reaction>
</comment>
<evidence type="ECO:0000256" key="4">
    <source>
        <dbReference type="ARBA" id="ARBA00022857"/>
    </source>
</evidence>
<name>A0A9D1THX6_9FIRM</name>
<comment type="pathway">
    <text evidence="1 7">Amino-acid biosynthesis; L-proline biosynthesis; L-glutamate 5-semialdehyde from L-glutamate: step 2/2.</text>
</comment>
<evidence type="ECO:0000256" key="1">
    <source>
        <dbReference type="ARBA" id="ARBA00004985"/>
    </source>
</evidence>
<dbReference type="PROSITE" id="PS01223">
    <property type="entry name" value="PROA"/>
    <property type="match status" value="1"/>
</dbReference>
<reference evidence="9" key="2">
    <citation type="submission" date="2021-04" db="EMBL/GenBank/DDBJ databases">
        <authorList>
            <person name="Gilroy R."/>
        </authorList>
    </citation>
    <scope>NUCLEOTIDE SEQUENCE</scope>
    <source>
        <strain evidence="9">CHK193-4272</strain>
    </source>
</reference>
<protein>
    <recommendedName>
        <fullName evidence="7">Gamma-glutamyl phosphate reductase</fullName>
        <shortName evidence="7">GPR</shortName>
        <ecNumber evidence="7">1.2.1.41</ecNumber>
    </recommendedName>
    <alternativeName>
        <fullName evidence="7">Glutamate-5-semialdehyde dehydrogenase</fullName>
    </alternativeName>
    <alternativeName>
        <fullName evidence="7">Glutamyl-gamma-semialdehyde dehydrogenase</fullName>
        <shortName evidence="7">GSA dehydrogenase</shortName>
    </alternativeName>
</protein>
<dbReference type="Pfam" id="PF00171">
    <property type="entry name" value="Aldedh"/>
    <property type="match status" value="2"/>
</dbReference>
<dbReference type="Proteomes" id="UP000886808">
    <property type="component" value="Unassembled WGS sequence"/>
</dbReference>
<dbReference type="InterPro" id="IPR000965">
    <property type="entry name" value="GPR_dom"/>
</dbReference>
<organism evidence="9 10">
    <name type="scientific">Candidatus Butyricicoccus avistercoris</name>
    <dbReference type="NCBI Taxonomy" id="2838518"/>
    <lineage>
        <taxon>Bacteria</taxon>
        <taxon>Bacillati</taxon>
        <taxon>Bacillota</taxon>
        <taxon>Clostridia</taxon>
        <taxon>Eubacteriales</taxon>
        <taxon>Butyricicoccaceae</taxon>
        <taxon>Butyricicoccus</taxon>
    </lineage>
</organism>
<dbReference type="InterPro" id="IPR015590">
    <property type="entry name" value="Aldehyde_DH_dom"/>
</dbReference>
<dbReference type="InterPro" id="IPR020593">
    <property type="entry name" value="G-glutamylP_reductase_CS"/>
</dbReference>
<keyword evidence="7" id="KW-0963">Cytoplasm</keyword>
<dbReference type="SUPFAM" id="SSF53720">
    <property type="entry name" value="ALDH-like"/>
    <property type="match status" value="1"/>
</dbReference>